<keyword evidence="2" id="KW-1185">Reference proteome</keyword>
<accession>A0A0L7R2D1</accession>
<protein>
    <submittedName>
        <fullName evidence="1">Uncharacterized protein</fullName>
    </submittedName>
</protein>
<gene>
    <name evidence="1" type="ORF">WH47_04625</name>
</gene>
<dbReference type="AlphaFoldDB" id="A0A0L7R2D1"/>
<reference evidence="1 2" key="1">
    <citation type="submission" date="2015-07" db="EMBL/GenBank/DDBJ databases">
        <title>The genome of Habropoda laboriosa.</title>
        <authorList>
            <person name="Pan H."/>
            <person name="Kapheim K."/>
        </authorList>
    </citation>
    <scope>NUCLEOTIDE SEQUENCE [LARGE SCALE GENOMIC DNA]</scope>
    <source>
        <strain evidence="1">0110345459</strain>
    </source>
</reference>
<name>A0A0L7R2D1_9HYME</name>
<evidence type="ECO:0000313" key="1">
    <source>
        <dbReference type="EMBL" id="KOC65035.1"/>
    </source>
</evidence>
<dbReference type="EMBL" id="KQ414666">
    <property type="protein sequence ID" value="KOC65035.1"/>
    <property type="molecule type" value="Genomic_DNA"/>
</dbReference>
<evidence type="ECO:0000313" key="2">
    <source>
        <dbReference type="Proteomes" id="UP000053825"/>
    </source>
</evidence>
<proteinExistence type="predicted"/>
<sequence length="75" mass="7958">MAVFESSILLSSSFLSINDISLTDSDIPISSLNNSAISASNFACSSNDNSIPVVARDSVFTSFSTTFKSFPPNKD</sequence>
<dbReference type="Proteomes" id="UP000053825">
    <property type="component" value="Unassembled WGS sequence"/>
</dbReference>
<organism evidence="1 2">
    <name type="scientific">Habropoda laboriosa</name>
    <dbReference type="NCBI Taxonomy" id="597456"/>
    <lineage>
        <taxon>Eukaryota</taxon>
        <taxon>Metazoa</taxon>
        <taxon>Ecdysozoa</taxon>
        <taxon>Arthropoda</taxon>
        <taxon>Hexapoda</taxon>
        <taxon>Insecta</taxon>
        <taxon>Pterygota</taxon>
        <taxon>Neoptera</taxon>
        <taxon>Endopterygota</taxon>
        <taxon>Hymenoptera</taxon>
        <taxon>Apocrita</taxon>
        <taxon>Aculeata</taxon>
        <taxon>Apoidea</taxon>
        <taxon>Anthophila</taxon>
        <taxon>Apidae</taxon>
        <taxon>Habropoda</taxon>
    </lineage>
</organism>